<evidence type="ECO:0000256" key="1">
    <source>
        <dbReference type="SAM" id="MobiDB-lite"/>
    </source>
</evidence>
<feature type="compositionally biased region" description="Low complexity" evidence="1">
    <location>
        <begin position="89"/>
        <end position="132"/>
    </location>
</feature>
<keyword evidence="2" id="KW-1185">Reference proteome</keyword>
<dbReference type="RefSeq" id="XP_040499723.1">
    <property type="nucleotide sequence ID" value="XM_040643789.1"/>
</dbReference>
<proteinExistence type="predicted"/>
<reference evidence="3" key="1">
    <citation type="submission" date="2025-08" db="UniProtKB">
        <authorList>
            <consortium name="RefSeq"/>
        </authorList>
    </citation>
    <scope>IDENTIFICATION</scope>
    <source>
        <tissue evidence="3">Whole blood</tissue>
    </source>
</reference>
<dbReference type="KEGG" id="umr:121105781"/>
<organism evidence="2 3">
    <name type="scientific">Ursus maritimus</name>
    <name type="common">Polar bear</name>
    <name type="synonym">Thalarctos maritimus</name>
    <dbReference type="NCBI Taxonomy" id="29073"/>
    <lineage>
        <taxon>Eukaryota</taxon>
        <taxon>Metazoa</taxon>
        <taxon>Chordata</taxon>
        <taxon>Craniata</taxon>
        <taxon>Vertebrata</taxon>
        <taxon>Euteleostomi</taxon>
        <taxon>Mammalia</taxon>
        <taxon>Eutheria</taxon>
        <taxon>Laurasiatheria</taxon>
        <taxon>Carnivora</taxon>
        <taxon>Caniformia</taxon>
        <taxon>Ursidae</taxon>
        <taxon>Ursus</taxon>
    </lineage>
</organism>
<dbReference type="Proteomes" id="UP000261680">
    <property type="component" value="Unplaced"/>
</dbReference>
<feature type="compositionally biased region" description="Basic residues" evidence="1">
    <location>
        <begin position="41"/>
        <end position="55"/>
    </location>
</feature>
<feature type="region of interest" description="Disordered" evidence="1">
    <location>
        <begin position="1"/>
        <end position="156"/>
    </location>
</feature>
<dbReference type="AlphaFoldDB" id="A0A8M1GVG5"/>
<gene>
    <name evidence="3" type="primary">LOC121105781</name>
</gene>
<evidence type="ECO:0000313" key="2">
    <source>
        <dbReference type="Proteomes" id="UP000261680"/>
    </source>
</evidence>
<name>A0A8M1GVG5_URSMA</name>
<sequence length="156" mass="16050">MGPGHFRACPAAPPPPAPRRPGEGGGSRAGGPAAPCVHSVHGQRGRPRARLRRPVRSAAEGVPRSRLRHQLHPGARTGALHGLARRRAAPLGRARPPVRPAAAPRRPSAQPLPPLQQQGGLCRRASAARLSAPRPPPAGRPAPGSGLCLSSVSVDS</sequence>
<dbReference type="GeneID" id="121105781"/>
<accession>A0A8M1GVG5</accession>
<protein>
    <submittedName>
        <fullName evidence="3">Wiskott-Aldrich syndrome protein homolog</fullName>
    </submittedName>
</protein>
<evidence type="ECO:0000313" key="3">
    <source>
        <dbReference type="RefSeq" id="XP_040499723.1"/>
    </source>
</evidence>